<organism evidence="1">
    <name type="scientific">marine metagenome</name>
    <dbReference type="NCBI Taxonomy" id="408172"/>
    <lineage>
        <taxon>unclassified sequences</taxon>
        <taxon>metagenomes</taxon>
        <taxon>ecological metagenomes</taxon>
    </lineage>
</organism>
<name>A0A383B8C0_9ZZZZ</name>
<dbReference type="AlphaFoldDB" id="A0A383B8C0"/>
<accession>A0A383B8C0</accession>
<proteinExistence type="predicted"/>
<dbReference type="EMBL" id="UINC01197932">
    <property type="protein sequence ID" value="SVE15668.1"/>
    <property type="molecule type" value="Genomic_DNA"/>
</dbReference>
<protein>
    <submittedName>
        <fullName evidence="1">Uncharacterized protein</fullName>
    </submittedName>
</protein>
<sequence length="247" mass="29575">KNPFKFYKLLRILNNDKRNKFLFEYELLRISEILKIAAFILTYPIKQFNLIQKENSRLDNLFNYELFDVLPNTHFEAYTRYLSGKNISKMLSSNSKVISWQEFQNLEKTFYKAIRESNNKIIIYGCELLIKYELYLSMHITDTDADLLITPHKTLLNGKYNYSNSDKHNFINGVSFRYKDIFRFINDYNSEKTLLVLLGYDVIESQNLLKTIEHVSRLEIKLHPATKEKLFDSYKKVNWNYVYGDLY</sequence>
<feature type="non-terminal residue" evidence="1">
    <location>
        <position position="247"/>
    </location>
</feature>
<gene>
    <name evidence="1" type="ORF">METZ01_LOCUS468522</name>
</gene>
<reference evidence="1" key="1">
    <citation type="submission" date="2018-05" db="EMBL/GenBank/DDBJ databases">
        <authorList>
            <person name="Lanie J.A."/>
            <person name="Ng W.-L."/>
            <person name="Kazmierczak K.M."/>
            <person name="Andrzejewski T.M."/>
            <person name="Davidsen T.M."/>
            <person name="Wayne K.J."/>
            <person name="Tettelin H."/>
            <person name="Glass J.I."/>
            <person name="Rusch D."/>
            <person name="Podicherti R."/>
            <person name="Tsui H.-C.T."/>
            <person name="Winkler M.E."/>
        </authorList>
    </citation>
    <scope>NUCLEOTIDE SEQUENCE</scope>
</reference>
<feature type="non-terminal residue" evidence="1">
    <location>
        <position position="1"/>
    </location>
</feature>
<evidence type="ECO:0000313" key="1">
    <source>
        <dbReference type="EMBL" id="SVE15668.1"/>
    </source>
</evidence>